<evidence type="ECO:0000313" key="3">
    <source>
        <dbReference type="Proteomes" id="UP000764110"/>
    </source>
</evidence>
<organism evidence="2 3">
    <name type="scientific">Metarhizium humberi</name>
    <dbReference type="NCBI Taxonomy" id="2596975"/>
    <lineage>
        <taxon>Eukaryota</taxon>
        <taxon>Fungi</taxon>
        <taxon>Dikarya</taxon>
        <taxon>Ascomycota</taxon>
        <taxon>Pezizomycotina</taxon>
        <taxon>Sordariomycetes</taxon>
        <taxon>Hypocreomycetidae</taxon>
        <taxon>Hypocreales</taxon>
        <taxon>Clavicipitaceae</taxon>
        <taxon>Metarhizium</taxon>
    </lineage>
</organism>
<name>A0A9P8M265_9HYPO</name>
<dbReference type="EMBL" id="JACEFI010000028">
    <property type="protein sequence ID" value="KAH0592620.1"/>
    <property type="molecule type" value="Genomic_DNA"/>
</dbReference>
<dbReference type="AlphaFoldDB" id="A0A9P8M265"/>
<gene>
    <name evidence="2" type="ORF">MHUMG1_09610</name>
</gene>
<reference evidence="2 3" key="1">
    <citation type="submission" date="2020-07" db="EMBL/GenBank/DDBJ databases">
        <title>Metarhizium humberi genome.</title>
        <authorList>
            <person name="Lysoe E."/>
        </authorList>
    </citation>
    <scope>NUCLEOTIDE SEQUENCE [LARGE SCALE GENOMIC DNA]</scope>
    <source>
        <strain evidence="2 3">ESALQ1638</strain>
    </source>
</reference>
<dbReference type="Proteomes" id="UP000764110">
    <property type="component" value="Unassembled WGS sequence"/>
</dbReference>
<proteinExistence type="predicted"/>
<protein>
    <submittedName>
        <fullName evidence="2">Uncharacterized protein</fullName>
    </submittedName>
</protein>
<sequence>MLTNSQSQIPLLINRLDSICCANSNTAFGTASCPERLKRSDKVVSISSGDTDGSTDTEDSHGRPVSGASYPLADGDDPGIGRISGEPRDQMLSAPATGYRSAVHKHSRVLKCPKRKCKRKRFKRQQELVRHVATRRVPCSSIGCQFLTCKTDFEVNRQCPSCSAQFRYASIFGTHKCNGSVEGRKEIKQAYDGMLKEVKRRLGFSRVENECDVEVPRLLPSDTASERVNQTSIHMGQGVASSQSSLETVSAAHFEEFTGHGPPQPGNTQLYDLFGDVVHSSHDDQLSGYQSLWDELDSTNSLLSANMDPDVPGL</sequence>
<accession>A0A9P8M265</accession>
<comment type="caution">
    <text evidence="2">The sequence shown here is derived from an EMBL/GenBank/DDBJ whole genome shotgun (WGS) entry which is preliminary data.</text>
</comment>
<evidence type="ECO:0000256" key="1">
    <source>
        <dbReference type="SAM" id="MobiDB-lite"/>
    </source>
</evidence>
<keyword evidence="3" id="KW-1185">Reference proteome</keyword>
<evidence type="ECO:0000313" key="2">
    <source>
        <dbReference type="EMBL" id="KAH0592620.1"/>
    </source>
</evidence>
<feature type="region of interest" description="Disordered" evidence="1">
    <location>
        <begin position="44"/>
        <end position="77"/>
    </location>
</feature>